<comment type="caution">
    <text evidence="1">The sequence shown here is derived from an EMBL/GenBank/DDBJ whole genome shotgun (WGS) entry which is preliminary data.</text>
</comment>
<dbReference type="Proteomes" id="UP000236654">
    <property type="component" value="Unassembled WGS sequence"/>
</dbReference>
<evidence type="ECO:0000313" key="2">
    <source>
        <dbReference type="Proteomes" id="UP000236654"/>
    </source>
</evidence>
<keyword evidence="2" id="KW-1185">Reference proteome</keyword>
<accession>A0A2I0R682</accession>
<evidence type="ECO:0008006" key="3">
    <source>
        <dbReference type="Google" id="ProtNLM"/>
    </source>
</evidence>
<dbReference type="AlphaFoldDB" id="A0A2I0R682"/>
<reference evidence="1 2" key="1">
    <citation type="submission" date="2017-12" db="EMBL/GenBank/DDBJ databases">
        <title>The draft genome sequence of Brumimicrobium saltpan LHR20.</title>
        <authorList>
            <person name="Do Z.-J."/>
            <person name="Luo H.-R."/>
        </authorList>
    </citation>
    <scope>NUCLEOTIDE SEQUENCE [LARGE SCALE GENOMIC DNA]</scope>
    <source>
        <strain evidence="1 2">LHR20</strain>
    </source>
</reference>
<gene>
    <name evidence="1" type="ORF">CW751_01750</name>
</gene>
<proteinExistence type="predicted"/>
<sequence length="195" mass="22646">MVGINWNIMEDDGYRYKNLFDVKNSWNIPVFPSAVNVDFYMQKGMSIDFMASYNEYQLGKTINKDTTRSGKAFAFSGNFKYSFGFLMRQQIIDPFVFAGIGYTGREAVWPQNMLSGNIGAGVNIMIFGGIGVQWRTTGKIGLLPEIYTEEYDYLHHHFGVIYKFAERSNSRQRKFTKKKHQWGFKKPRYRKAKGM</sequence>
<dbReference type="EMBL" id="PJNI01000001">
    <property type="protein sequence ID" value="PKR82086.1"/>
    <property type="molecule type" value="Genomic_DNA"/>
</dbReference>
<evidence type="ECO:0000313" key="1">
    <source>
        <dbReference type="EMBL" id="PKR82086.1"/>
    </source>
</evidence>
<protein>
    <recommendedName>
        <fullName evidence="3">Outer membrane protein beta-barrel domain-containing protein</fullName>
    </recommendedName>
</protein>
<name>A0A2I0R682_9FLAO</name>
<organism evidence="1 2">
    <name type="scientific">Brumimicrobium salinarum</name>
    <dbReference type="NCBI Taxonomy" id="2058658"/>
    <lineage>
        <taxon>Bacteria</taxon>
        <taxon>Pseudomonadati</taxon>
        <taxon>Bacteroidota</taxon>
        <taxon>Flavobacteriia</taxon>
        <taxon>Flavobacteriales</taxon>
        <taxon>Crocinitomicaceae</taxon>
        <taxon>Brumimicrobium</taxon>
    </lineage>
</organism>